<keyword evidence="3" id="KW-1185">Reference proteome</keyword>
<evidence type="ECO:0000313" key="3">
    <source>
        <dbReference type="Proteomes" id="UP001233999"/>
    </source>
</evidence>
<organism evidence="2 3">
    <name type="scientific">Diploptera punctata</name>
    <name type="common">Pacific beetle cockroach</name>
    <dbReference type="NCBI Taxonomy" id="6984"/>
    <lineage>
        <taxon>Eukaryota</taxon>
        <taxon>Metazoa</taxon>
        <taxon>Ecdysozoa</taxon>
        <taxon>Arthropoda</taxon>
        <taxon>Hexapoda</taxon>
        <taxon>Insecta</taxon>
        <taxon>Pterygota</taxon>
        <taxon>Neoptera</taxon>
        <taxon>Polyneoptera</taxon>
        <taxon>Dictyoptera</taxon>
        <taxon>Blattodea</taxon>
        <taxon>Blaberoidea</taxon>
        <taxon>Blaberidae</taxon>
        <taxon>Diplopterinae</taxon>
        <taxon>Diploptera</taxon>
    </lineage>
</organism>
<name>A0AAD8AI23_DIPPU</name>
<dbReference type="Proteomes" id="UP001233999">
    <property type="component" value="Unassembled WGS sequence"/>
</dbReference>
<reference evidence="2" key="1">
    <citation type="journal article" date="2023" name="IScience">
        <title>Live-bearing cockroach genome reveals convergent evolutionary mechanisms linked to viviparity in insects and beyond.</title>
        <authorList>
            <person name="Fouks B."/>
            <person name="Harrison M.C."/>
            <person name="Mikhailova A.A."/>
            <person name="Marchal E."/>
            <person name="English S."/>
            <person name="Carruthers M."/>
            <person name="Jennings E.C."/>
            <person name="Chiamaka E.L."/>
            <person name="Frigard R.A."/>
            <person name="Pippel M."/>
            <person name="Attardo G.M."/>
            <person name="Benoit J.B."/>
            <person name="Bornberg-Bauer E."/>
            <person name="Tobe S.S."/>
        </authorList>
    </citation>
    <scope>NUCLEOTIDE SEQUENCE</scope>
    <source>
        <strain evidence="2">Stay&amp;Tobe</strain>
    </source>
</reference>
<proteinExistence type="predicted"/>
<sequence length="170" mass="18238">SSGIHVCNIRRNLYINTKLSVLRGEHRSAPAQPELANLNYYGGAGGNVLVYHPTLGFTPSKTSGQIESLKDDQEGSGAGGGGDGGGSDSVTVPLPPPGPIDRAVFHFSRKHVFTCHSKRFTPVLVEYPVSQSESLIVHTGSFADAILDTFRTRCPRRPTAFCMLRGLPSM</sequence>
<evidence type="ECO:0000313" key="2">
    <source>
        <dbReference type="EMBL" id="KAJ9599583.1"/>
    </source>
</evidence>
<evidence type="ECO:0000256" key="1">
    <source>
        <dbReference type="SAM" id="MobiDB-lite"/>
    </source>
</evidence>
<dbReference type="EMBL" id="JASPKZ010000795">
    <property type="protein sequence ID" value="KAJ9599583.1"/>
    <property type="molecule type" value="Genomic_DNA"/>
</dbReference>
<feature type="compositionally biased region" description="Gly residues" evidence="1">
    <location>
        <begin position="76"/>
        <end position="87"/>
    </location>
</feature>
<reference evidence="2" key="2">
    <citation type="submission" date="2023-05" db="EMBL/GenBank/DDBJ databases">
        <authorList>
            <person name="Fouks B."/>
        </authorList>
    </citation>
    <scope>NUCLEOTIDE SEQUENCE</scope>
    <source>
        <strain evidence="2">Stay&amp;Tobe</strain>
        <tissue evidence="2">Testes</tissue>
    </source>
</reference>
<protein>
    <submittedName>
        <fullName evidence="2">Uncharacterized protein</fullName>
    </submittedName>
</protein>
<feature type="non-terminal residue" evidence="2">
    <location>
        <position position="170"/>
    </location>
</feature>
<accession>A0AAD8AI23</accession>
<gene>
    <name evidence="2" type="ORF">L9F63_009936</name>
</gene>
<dbReference type="AlphaFoldDB" id="A0AAD8AI23"/>
<comment type="caution">
    <text evidence="2">The sequence shown here is derived from an EMBL/GenBank/DDBJ whole genome shotgun (WGS) entry which is preliminary data.</text>
</comment>
<feature type="region of interest" description="Disordered" evidence="1">
    <location>
        <begin position="61"/>
        <end position="95"/>
    </location>
</feature>
<feature type="non-terminal residue" evidence="2">
    <location>
        <position position="1"/>
    </location>
</feature>